<dbReference type="EMBL" id="KR029601">
    <property type="protein sequence ID" value="AKH48171.1"/>
    <property type="molecule type" value="Genomic_DNA"/>
</dbReference>
<sequence>MSSGGSRGGDGLCSSSSACSSSCSRCLDCGTMRSRCSAVRSPSPLACGRLSAGAPPGTRRPTRRTASPSAGRSRLCRPWSAVSVPLSAPRMPRAKACAVTSRRRQRSGQSGSTASPTRSSRDSRVRHLRSPVRFARCASAGASFSFRLVSGRGLDVGVP</sequence>
<evidence type="ECO:0000313" key="2">
    <source>
        <dbReference type="EMBL" id="AKH48171.1"/>
    </source>
</evidence>
<reference evidence="2" key="2">
    <citation type="submission" date="2015-03" db="EMBL/GenBank/DDBJ databases">
        <authorList>
            <person name="Chow C.-E.T."/>
            <person name="Winget D.M."/>
            <person name="White R.A.III."/>
            <person name="Hallam S.J."/>
            <person name="Suttle C.A."/>
        </authorList>
    </citation>
    <scope>NUCLEOTIDE SEQUENCE</scope>
    <source>
        <strain evidence="2">Oxic1_6</strain>
    </source>
</reference>
<reference evidence="2" key="1">
    <citation type="journal article" date="2015" name="Front. Microbiol.">
        <title>Combining genomic sequencing methods to explore viral diversity and reveal potential virus-host interactions.</title>
        <authorList>
            <person name="Chow C.E."/>
            <person name="Winget D.M."/>
            <person name="White R.A.III."/>
            <person name="Hallam S.J."/>
            <person name="Suttle C.A."/>
        </authorList>
    </citation>
    <scope>NUCLEOTIDE SEQUENCE</scope>
    <source>
        <strain evidence="2">Oxic1_6</strain>
    </source>
</reference>
<protein>
    <submittedName>
        <fullName evidence="2">Uncharacterized protein</fullName>
    </submittedName>
</protein>
<proteinExistence type="predicted"/>
<feature type="compositionally biased region" description="Low complexity" evidence="1">
    <location>
        <begin position="52"/>
        <end position="70"/>
    </location>
</feature>
<name>A0A0F7LAL0_9VIRU</name>
<feature type="compositionally biased region" description="Gly residues" evidence="1">
    <location>
        <begin position="1"/>
        <end position="11"/>
    </location>
</feature>
<feature type="region of interest" description="Disordered" evidence="1">
    <location>
        <begin position="92"/>
        <end position="127"/>
    </location>
</feature>
<feature type="region of interest" description="Disordered" evidence="1">
    <location>
        <begin position="1"/>
        <end position="21"/>
    </location>
</feature>
<organism evidence="2">
    <name type="scientific">uncultured marine virus</name>
    <dbReference type="NCBI Taxonomy" id="186617"/>
    <lineage>
        <taxon>Viruses</taxon>
        <taxon>environmental samples</taxon>
    </lineage>
</organism>
<feature type="region of interest" description="Disordered" evidence="1">
    <location>
        <begin position="38"/>
        <end position="74"/>
    </location>
</feature>
<evidence type="ECO:0000256" key="1">
    <source>
        <dbReference type="SAM" id="MobiDB-lite"/>
    </source>
</evidence>
<accession>A0A0F7LAL0</accession>